<evidence type="ECO:0000313" key="2">
    <source>
        <dbReference type="Proteomes" id="UP001342314"/>
    </source>
</evidence>
<keyword evidence="2" id="KW-1185">Reference proteome</keyword>
<protein>
    <submittedName>
        <fullName evidence="1">Uncharacterized protein</fullName>
    </submittedName>
</protein>
<dbReference type="Proteomes" id="UP001342314">
    <property type="component" value="Unassembled WGS sequence"/>
</dbReference>
<accession>A0AAV5GN29</accession>
<evidence type="ECO:0000313" key="1">
    <source>
        <dbReference type="EMBL" id="GJN91334.1"/>
    </source>
</evidence>
<gene>
    <name evidence="1" type="ORF">Rhopal_004355-T1</name>
</gene>
<organism evidence="1 2">
    <name type="scientific">Rhodotorula paludigena</name>
    <dbReference type="NCBI Taxonomy" id="86838"/>
    <lineage>
        <taxon>Eukaryota</taxon>
        <taxon>Fungi</taxon>
        <taxon>Dikarya</taxon>
        <taxon>Basidiomycota</taxon>
        <taxon>Pucciniomycotina</taxon>
        <taxon>Microbotryomycetes</taxon>
        <taxon>Sporidiobolales</taxon>
        <taxon>Sporidiobolaceae</taxon>
        <taxon>Rhodotorula</taxon>
    </lineage>
</organism>
<dbReference type="AlphaFoldDB" id="A0AAV5GN29"/>
<sequence length="303" mass="34059">MVSQDQILDAIASPAPLAADLRPFEFWRHVIRNFCFHMGSWLPINTFFHEECKRLFPQATAFVAMPTRMSNPSSTPSFNRVLSYNRQISTNTDRHIPDVHLQLVADSDTFDSLLLSVFNLDANVWILGGIMQNLRNPGGGETKRRTTNKFYRGAKQMLVAASPAASAGALTRTPARVRPTYVAFQPKPYPLPNNLLLDNFAQKYGYTPSTVGDKGYFVFGLPFCKTKLELCCLNYTTLDQVTYLSFEEILNFQRAQRRQDKVPNKDCLVNQGMLQPTAALARAHAKMLGWPTDALINSADMSI</sequence>
<proteinExistence type="predicted"/>
<dbReference type="EMBL" id="BQKY01000008">
    <property type="protein sequence ID" value="GJN91334.1"/>
    <property type="molecule type" value="Genomic_DNA"/>
</dbReference>
<reference evidence="1 2" key="1">
    <citation type="submission" date="2021-12" db="EMBL/GenBank/DDBJ databases">
        <title>High titer production of polyol ester of fatty acids by Rhodotorula paludigena BS15 towards product separation-free biomass refinery.</title>
        <authorList>
            <person name="Mano J."/>
            <person name="Ono H."/>
            <person name="Tanaka T."/>
            <person name="Naito K."/>
            <person name="Sushida H."/>
            <person name="Ike M."/>
            <person name="Tokuyasu K."/>
            <person name="Kitaoka M."/>
        </authorList>
    </citation>
    <scope>NUCLEOTIDE SEQUENCE [LARGE SCALE GENOMIC DNA]</scope>
    <source>
        <strain evidence="1 2">BS15</strain>
    </source>
</reference>
<comment type="caution">
    <text evidence="1">The sequence shown here is derived from an EMBL/GenBank/DDBJ whole genome shotgun (WGS) entry which is preliminary data.</text>
</comment>
<name>A0AAV5GN29_9BASI</name>